<feature type="binding site" evidence="7">
    <location>
        <position position="102"/>
    </location>
    <ligand>
        <name>Zn(2+)</name>
        <dbReference type="ChEBI" id="CHEBI:29105"/>
    </ligand>
</feature>
<feature type="binding site" evidence="7">
    <location>
        <position position="99"/>
    </location>
    <ligand>
        <name>Zn(2+)</name>
        <dbReference type="ChEBI" id="CHEBI:29105"/>
    </ligand>
</feature>
<comment type="cofactor">
    <cofactor evidence="7">
        <name>Zn(2+)</name>
        <dbReference type="ChEBI" id="CHEBI:29105"/>
    </cofactor>
    <text evidence="7">Binds 1 zinc ion per subunit.</text>
</comment>
<feature type="binding site" evidence="7">
    <location>
        <position position="134"/>
    </location>
    <ligand>
        <name>Zn(2+)</name>
        <dbReference type="ChEBI" id="CHEBI:29105"/>
    </ligand>
</feature>
<evidence type="ECO:0000313" key="8">
    <source>
        <dbReference type="EMBL" id="SFT74428.1"/>
    </source>
</evidence>
<dbReference type="GO" id="GO:0045892">
    <property type="term" value="P:negative regulation of DNA-templated transcription"/>
    <property type="evidence" value="ECO:0007669"/>
    <property type="project" value="TreeGrafter"/>
</dbReference>
<evidence type="ECO:0000256" key="1">
    <source>
        <dbReference type="ARBA" id="ARBA00007957"/>
    </source>
</evidence>
<dbReference type="SUPFAM" id="SSF46785">
    <property type="entry name" value="Winged helix' DNA-binding domain"/>
    <property type="match status" value="1"/>
</dbReference>
<proteinExistence type="inferred from homology"/>
<dbReference type="Pfam" id="PF01475">
    <property type="entry name" value="FUR"/>
    <property type="match status" value="1"/>
</dbReference>
<name>A0A1I7AHR4_9FLAO</name>
<keyword evidence="9" id="KW-1185">Reference proteome</keyword>
<keyword evidence="2" id="KW-0678">Repressor</keyword>
<evidence type="ECO:0000256" key="5">
    <source>
        <dbReference type="ARBA" id="ARBA00023125"/>
    </source>
</evidence>
<comment type="similarity">
    <text evidence="1">Belongs to the Fur family.</text>
</comment>
<protein>
    <submittedName>
        <fullName evidence="8">Fur family transcriptional regulator, ferric uptake regulator</fullName>
    </submittedName>
</protein>
<keyword evidence="6" id="KW-0804">Transcription</keyword>
<dbReference type="EMBL" id="FPAS01000003">
    <property type="protein sequence ID" value="SFT74428.1"/>
    <property type="molecule type" value="Genomic_DNA"/>
</dbReference>
<dbReference type="InterPro" id="IPR036388">
    <property type="entry name" value="WH-like_DNA-bd_sf"/>
</dbReference>
<keyword evidence="4" id="KW-0805">Transcription regulation</keyword>
<dbReference type="GO" id="GO:1900376">
    <property type="term" value="P:regulation of secondary metabolite biosynthetic process"/>
    <property type="evidence" value="ECO:0007669"/>
    <property type="project" value="TreeGrafter"/>
</dbReference>
<evidence type="ECO:0000256" key="2">
    <source>
        <dbReference type="ARBA" id="ARBA00022491"/>
    </source>
</evidence>
<dbReference type="GO" id="GO:0008270">
    <property type="term" value="F:zinc ion binding"/>
    <property type="evidence" value="ECO:0007669"/>
    <property type="project" value="TreeGrafter"/>
</dbReference>
<keyword evidence="3 7" id="KW-0862">Zinc</keyword>
<dbReference type="AlphaFoldDB" id="A0A1I7AHR4"/>
<dbReference type="InterPro" id="IPR043135">
    <property type="entry name" value="Fur_C"/>
</dbReference>
<dbReference type="PANTHER" id="PTHR33202:SF22">
    <property type="entry name" value="HYDROGEN PEROXIDE SENSITIVE REPRESSOR"/>
    <property type="match status" value="1"/>
</dbReference>
<evidence type="ECO:0000256" key="6">
    <source>
        <dbReference type="ARBA" id="ARBA00023163"/>
    </source>
</evidence>
<evidence type="ECO:0000313" key="9">
    <source>
        <dbReference type="Proteomes" id="UP000236454"/>
    </source>
</evidence>
<dbReference type="Proteomes" id="UP000236454">
    <property type="component" value="Unassembled WGS sequence"/>
</dbReference>
<feature type="binding site" evidence="7">
    <location>
        <position position="137"/>
    </location>
    <ligand>
        <name>Zn(2+)</name>
        <dbReference type="ChEBI" id="CHEBI:29105"/>
    </ligand>
</feature>
<dbReference type="InterPro" id="IPR002481">
    <property type="entry name" value="FUR"/>
</dbReference>
<organism evidence="8 9">
    <name type="scientific">Lishizhenia tianjinensis</name>
    <dbReference type="NCBI Taxonomy" id="477690"/>
    <lineage>
        <taxon>Bacteria</taxon>
        <taxon>Pseudomonadati</taxon>
        <taxon>Bacteroidota</taxon>
        <taxon>Flavobacteriia</taxon>
        <taxon>Flavobacteriales</taxon>
        <taxon>Crocinitomicaceae</taxon>
        <taxon>Lishizhenia</taxon>
    </lineage>
</organism>
<gene>
    <name evidence="8" type="ORF">SAMN05216474_2099</name>
</gene>
<evidence type="ECO:0000256" key="7">
    <source>
        <dbReference type="PIRSR" id="PIRSR602481-1"/>
    </source>
</evidence>
<dbReference type="GO" id="GO:0000976">
    <property type="term" value="F:transcription cis-regulatory region binding"/>
    <property type="evidence" value="ECO:0007669"/>
    <property type="project" value="TreeGrafter"/>
</dbReference>
<evidence type="ECO:0000256" key="3">
    <source>
        <dbReference type="ARBA" id="ARBA00022833"/>
    </source>
</evidence>
<dbReference type="GO" id="GO:0003700">
    <property type="term" value="F:DNA-binding transcription factor activity"/>
    <property type="evidence" value="ECO:0007669"/>
    <property type="project" value="InterPro"/>
</dbReference>
<dbReference type="OrthoDB" id="594893at2"/>
<evidence type="ECO:0000256" key="4">
    <source>
        <dbReference type="ARBA" id="ARBA00023015"/>
    </source>
</evidence>
<keyword evidence="7" id="KW-0479">Metal-binding</keyword>
<dbReference type="STRING" id="477690.SAMN05216474_2099"/>
<reference evidence="8 9" key="1">
    <citation type="submission" date="2016-10" db="EMBL/GenBank/DDBJ databases">
        <authorList>
            <person name="de Groot N.N."/>
        </authorList>
    </citation>
    <scope>NUCLEOTIDE SEQUENCE [LARGE SCALE GENOMIC DNA]</scope>
    <source>
        <strain evidence="8 9">CGMCC 1.7005</strain>
    </source>
</reference>
<keyword evidence="5" id="KW-0238">DNA-binding</keyword>
<dbReference type="PANTHER" id="PTHR33202">
    <property type="entry name" value="ZINC UPTAKE REGULATION PROTEIN"/>
    <property type="match status" value="1"/>
</dbReference>
<sequence length="138" mass="16267">MQHCCKFMDIFSKKNIRPTTFRKEIVSIFEAKDHAITTKEIEEALGKHDRITLYRTLKLFIENGVIHEITLPNEEKTYALCEEECADGEHQHEHLHFKCEVCERIYCIELPQAPQFDLKNFIVKSMEINLRGICDHCN</sequence>
<accession>A0A1I7AHR4</accession>
<dbReference type="Gene3D" id="3.30.1490.190">
    <property type="match status" value="1"/>
</dbReference>
<dbReference type="Gene3D" id="1.10.10.10">
    <property type="entry name" value="Winged helix-like DNA-binding domain superfamily/Winged helix DNA-binding domain"/>
    <property type="match status" value="1"/>
</dbReference>
<dbReference type="InterPro" id="IPR036390">
    <property type="entry name" value="WH_DNA-bd_sf"/>
</dbReference>